<sequence>MTDYFAAPTDAVAATVVHLEAGPSVLARGSGRPLFDTVRLPAVEPFVMLGRIAATLCSRPYAEVTSHPRHGALVDGADEGPWVVAVSDELADALAAATPERLVAVARSWAAPGARAAAPERLAPALVALGELADRARQVRHELYCWTLLAPVLPPPGAAVGQVRTRRPA</sequence>
<dbReference type="RefSeq" id="WP_416345458.1">
    <property type="nucleotide sequence ID" value="NZ_JALQCY010000006.1"/>
</dbReference>
<name>A0ABT0J7X4_9MICO</name>
<reference evidence="1 2" key="1">
    <citation type="submission" date="2022-02" db="EMBL/GenBank/DDBJ databases">
        <title>The car tank lid bacteriome: a reservoir of bacteria with potential in bioremediation of fuel.</title>
        <authorList>
            <person name="Vidal-Verdu A."/>
            <person name="Gomez-Martinez D."/>
            <person name="Latorre-Perez A."/>
            <person name="Pereto J."/>
            <person name="Porcar M."/>
        </authorList>
    </citation>
    <scope>NUCLEOTIDE SEQUENCE [LARGE SCALE GENOMIC DNA]</scope>
    <source>
        <strain evidence="1 2">4D.3</strain>
    </source>
</reference>
<proteinExistence type="predicted"/>
<organism evidence="1 2">
    <name type="scientific">Isoptericola peretonis</name>
    <dbReference type="NCBI Taxonomy" id="2918523"/>
    <lineage>
        <taxon>Bacteria</taxon>
        <taxon>Bacillati</taxon>
        <taxon>Actinomycetota</taxon>
        <taxon>Actinomycetes</taxon>
        <taxon>Micrococcales</taxon>
        <taxon>Promicromonosporaceae</taxon>
        <taxon>Isoptericola</taxon>
    </lineage>
</organism>
<dbReference type="EMBL" id="JALQCY010000006">
    <property type="protein sequence ID" value="MCK9795602.1"/>
    <property type="molecule type" value="Genomic_DNA"/>
</dbReference>
<accession>A0ABT0J7X4</accession>
<comment type="caution">
    <text evidence="1">The sequence shown here is derived from an EMBL/GenBank/DDBJ whole genome shotgun (WGS) entry which is preliminary data.</text>
</comment>
<evidence type="ECO:0000313" key="2">
    <source>
        <dbReference type="Proteomes" id="UP001651050"/>
    </source>
</evidence>
<protein>
    <submittedName>
        <fullName evidence="1">Uncharacterized protein</fullName>
    </submittedName>
</protein>
<evidence type="ECO:0000313" key="1">
    <source>
        <dbReference type="EMBL" id="MCK9795602.1"/>
    </source>
</evidence>
<gene>
    <name evidence="1" type="ORF">M1843_17795</name>
</gene>
<keyword evidence="2" id="KW-1185">Reference proteome</keyword>
<dbReference type="Proteomes" id="UP001651050">
    <property type="component" value="Unassembled WGS sequence"/>
</dbReference>